<feature type="non-terminal residue" evidence="1">
    <location>
        <position position="71"/>
    </location>
</feature>
<protein>
    <submittedName>
        <fullName evidence="1">8480_t:CDS:1</fullName>
    </submittedName>
</protein>
<dbReference type="EMBL" id="CAJVQB010142026">
    <property type="protein sequence ID" value="CAG8854756.1"/>
    <property type="molecule type" value="Genomic_DNA"/>
</dbReference>
<accession>A0ABN7XK33</accession>
<evidence type="ECO:0000313" key="2">
    <source>
        <dbReference type="Proteomes" id="UP000789901"/>
    </source>
</evidence>
<gene>
    <name evidence="1" type="ORF">GMARGA_LOCUS43577</name>
</gene>
<keyword evidence="2" id="KW-1185">Reference proteome</keyword>
<proteinExistence type="predicted"/>
<organism evidence="1 2">
    <name type="scientific">Gigaspora margarita</name>
    <dbReference type="NCBI Taxonomy" id="4874"/>
    <lineage>
        <taxon>Eukaryota</taxon>
        <taxon>Fungi</taxon>
        <taxon>Fungi incertae sedis</taxon>
        <taxon>Mucoromycota</taxon>
        <taxon>Glomeromycotina</taxon>
        <taxon>Glomeromycetes</taxon>
        <taxon>Diversisporales</taxon>
        <taxon>Gigasporaceae</taxon>
        <taxon>Gigaspora</taxon>
    </lineage>
</organism>
<name>A0ABN7XK33_GIGMA</name>
<dbReference type="Proteomes" id="UP000789901">
    <property type="component" value="Unassembled WGS sequence"/>
</dbReference>
<comment type="caution">
    <text evidence="1">The sequence shown here is derived from an EMBL/GenBank/DDBJ whole genome shotgun (WGS) entry which is preliminary data.</text>
</comment>
<sequence>NQAETRKKDKRRTVFELKKVIEDNWVHYKGKLKMLLVSKIHINREIAMNKEWDIIQNSIIKAAQATLPMKK</sequence>
<reference evidence="1 2" key="1">
    <citation type="submission" date="2021-06" db="EMBL/GenBank/DDBJ databases">
        <authorList>
            <person name="Kallberg Y."/>
            <person name="Tangrot J."/>
            <person name="Rosling A."/>
        </authorList>
    </citation>
    <scope>NUCLEOTIDE SEQUENCE [LARGE SCALE GENOMIC DNA]</scope>
    <source>
        <strain evidence="1 2">120-4 pot B 10/14</strain>
    </source>
</reference>
<feature type="non-terminal residue" evidence="1">
    <location>
        <position position="1"/>
    </location>
</feature>
<evidence type="ECO:0000313" key="1">
    <source>
        <dbReference type="EMBL" id="CAG8854756.1"/>
    </source>
</evidence>